<dbReference type="Proteomes" id="UP000625711">
    <property type="component" value="Unassembled WGS sequence"/>
</dbReference>
<reference evidence="1" key="1">
    <citation type="submission" date="2020-08" db="EMBL/GenBank/DDBJ databases">
        <title>Genome sequencing and assembly of the red palm weevil Rhynchophorus ferrugineus.</title>
        <authorList>
            <person name="Dias G.B."/>
            <person name="Bergman C.M."/>
            <person name="Manee M."/>
        </authorList>
    </citation>
    <scope>NUCLEOTIDE SEQUENCE</scope>
    <source>
        <strain evidence="1">AA-2017</strain>
        <tissue evidence="1">Whole larva</tissue>
    </source>
</reference>
<dbReference type="EMBL" id="JAACXV010000037">
    <property type="protein sequence ID" value="KAF7286092.1"/>
    <property type="molecule type" value="Genomic_DNA"/>
</dbReference>
<keyword evidence="2" id="KW-1185">Reference proteome</keyword>
<accession>A0A834J2B3</accession>
<dbReference type="AlphaFoldDB" id="A0A834J2B3"/>
<gene>
    <name evidence="1" type="ORF">GWI33_007741</name>
</gene>
<protein>
    <submittedName>
        <fullName evidence="1">Uncharacterized protein</fullName>
    </submittedName>
</protein>
<name>A0A834J2B3_RHYFE</name>
<dbReference type="OrthoDB" id="6580598at2759"/>
<comment type="caution">
    <text evidence="1">The sequence shown here is derived from an EMBL/GenBank/DDBJ whole genome shotgun (WGS) entry which is preliminary data.</text>
</comment>
<evidence type="ECO:0000313" key="2">
    <source>
        <dbReference type="Proteomes" id="UP000625711"/>
    </source>
</evidence>
<organism evidence="1 2">
    <name type="scientific">Rhynchophorus ferrugineus</name>
    <name type="common">Red palm weevil</name>
    <name type="synonym">Curculio ferrugineus</name>
    <dbReference type="NCBI Taxonomy" id="354439"/>
    <lineage>
        <taxon>Eukaryota</taxon>
        <taxon>Metazoa</taxon>
        <taxon>Ecdysozoa</taxon>
        <taxon>Arthropoda</taxon>
        <taxon>Hexapoda</taxon>
        <taxon>Insecta</taxon>
        <taxon>Pterygota</taxon>
        <taxon>Neoptera</taxon>
        <taxon>Endopterygota</taxon>
        <taxon>Coleoptera</taxon>
        <taxon>Polyphaga</taxon>
        <taxon>Cucujiformia</taxon>
        <taxon>Curculionidae</taxon>
        <taxon>Dryophthorinae</taxon>
        <taxon>Rhynchophorus</taxon>
    </lineage>
</organism>
<sequence>MTKEELLISWEQEIKSKGVNVMNSVLENFEKLVTLCADRAPAMMGLRSGLATLVKQKNPKAITTQCIIASWPAIS</sequence>
<proteinExistence type="predicted"/>
<evidence type="ECO:0000313" key="1">
    <source>
        <dbReference type="EMBL" id="KAF7286092.1"/>
    </source>
</evidence>